<reference evidence="2" key="1">
    <citation type="journal article" date="2019" name="Int. J. Syst. Evol. Microbiol.">
        <title>The Global Catalogue of Microorganisms (GCM) 10K type strain sequencing project: providing services to taxonomists for standard genome sequencing and annotation.</title>
        <authorList>
            <consortium name="The Broad Institute Genomics Platform"/>
            <consortium name="The Broad Institute Genome Sequencing Center for Infectious Disease"/>
            <person name="Wu L."/>
            <person name="Ma J."/>
        </authorList>
    </citation>
    <scope>NUCLEOTIDE SEQUENCE [LARGE SCALE GENOMIC DNA]</scope>
    <source>
        <strain evidence="2">KCTC 13193</strain>
    </source>
</reference>
<dbReference type="EMBL" id="JBHRRZ010000039">
    <property type="protein sequence ID" value="MFC2949884.1"/>
    <property type="molecule type" value="Genomic_DNA"/>
</dbReference>
<evidence type="ECO:0000313" key="2">
    <source>
        <dbReference type="Proteomes" id="UP001595387"/>
    </source>
</evidence>
<gene>
    <name evidence="1" type="ORF">ACFODW_16290</name>
</gene>
<organism evidence="1 2">
    <name type="scientific">Virgibacillus sediminis</name>
    <dbReference type="NCBI Taxonomy" id="202260"/>
    <lineage>
        <taxon>Bacteria</taxon>
        <taxon>Bacillati</taxon>
        <taxon>Bacillota</taxon>
        <taxon>Bacilli</taxon>
        <taxon>Bacillales</taxon>
        <taxon>Bacillaceae</taxon>
        <taxon>Virgibacillus</taxon>
    </lineage>
</organism>
<dbReference type="RefSeq" id="WP_390307850.1">
    <property type="nucleotide sequence ID" value="NZ_JBHRRZ010000039.1"/>
</dbReference>
<proteinExistence type="predicted"/>
<evidence type="ECO:0000313" key="1">
    <source>
        <dbReference type="EMBL" id="MFC2949884.1"/>
    </source>
</evidence>
<comment type="caution">
    <text evidence="1">The sequence shown here is derived from an EMBL/GenBank/DDBJ whole genome shotgun (WGS) entry which is preliminary data.</text>
</comment>
<dbReference type="Proteomes" id="UP001595387">
    <property type="component" value="Unassembled WGS sequence"/>
</dbReference>
<name>A0ABV7A9W2_9BACI</name>
<accession>A0ABV7A9W2</accession>
<protein>
    <submittedName>
        <fullName evidence="1">Uncharacterized protein</fullName>
    </submittedName>
</protein>
<keyword evidence="2" id="KW-1185">Reference proteome</keyword>
<sequence>MPKYEQELPYAAEVLENSYRDTDKQIPEEVQKKLAEIDKRDHISTKRPQ</sequence>